<proteinExistence type="predicted"/>
<organism evidence="3 4">
    <name type="scientific">Microvirga aerophila</name>
    <dbReference type="NCBI Taxonomy" id="670291"/>
    <lineage>
        <taxon>Bacteria</taxon>
        <taxon>Pseudomonadati</taxon>
        <taxon>Pseudomonadota</taxon>
        <taxon>Alphaproteobacteria</taxon>
        <taxon>Hyphomicrobiales</taxon>
        <taxon>Methylobacteriaceae</taxon>
        <taxon>Microvirga</taxon>
    </lineage>
</organism>
<evidence type="ECO:0000256" key="1">
    <source>
        <dbReference type="SAM" id="Phobius"/>
    </source>
</evidence>
<dbReference type="GO" id="GO:0035556">
    <property type="term" value="P:intracellular signal transduction"/>
    <property type="evidence" value="ECO:0007669"/>
    <property type="project" value="InterPro"/>
</dbReference>
<dbReference type="CDD" id="cd07302">
    <property type="entry name" value="CHD"/>
    <property type="match status" value="1"/>
</dbReference>
<evidence type="ECO:0000313" key="3">
    <source>
        <dbReference type="EMBL" id="GEO17767.1"/>
    </source>
</evidence>
<keyword evidence="4" id="KW-1185">Reference proteome</keyword>
<dbReference type="InterPro" id="IPR001054">
    <property type="entry name" value="A/G_cyclase"/>
</dbReference>
<dbReference type="PROSITE" id="PS50125">
    <property type="entry name" value="GUANYLATE_CYCLASE_2"/>
    <property type="match status" value="1"/>
</dbReference>
<comment type="caution">
    <text evidence="3">The sequence shown here is derived from an EMBL/GenBank/DDBJ whole genome shotgun (WGS) entry which is preliminary data.</text>
</comment>
<keyword evidence="1" id="KW-0472">Membrane</keyword>
<dbReference type="Pfam" id="PF00211">
    <property type="entry name" value="Guanylate_cyc"/>
    <property type="match status" value="1"/>
</dbReference>
<dbReference type="Gene3D" id="3.30.70.1230">
    <property type="entry name" value="Nucleotide cyclase"/>
    <property type="match status" value="1"/>
</dbReference>
<gene>
    <name evidence="3" type="ORF">MAE02_54630</name>
</gene>
<keyword evidence="1" id="KW-0812">Transmembrane</keyword>
<dbReference type="PANTHER" id="PTHR43081:SF19">
    <property type="entry name" value="PH-SENSITIVE ADENYLATE CYCLASE RV1264"/>
    <property type="match status" value="1"/>
</dbReference>
<feature type="transmembrane region" description="Helical" evidence="1">
    <location>
        <begin position="192"/>
        <end position="213"/>
    </location>
</feature>
<dbReference type="Proteomes" id="UP000321085">
    <property type="component" value="Unassembled WGS sequence"/>
</dbReference>
<reference evidence="3 4" key="1">
    <citation type="submission" date="2019-07" db="EMBL/GenBank/DDBJ databases">
        <title>Whole genome shotgun sequence of Microvirga aerophila NBRC 106136.</title>
        <authorList>
            <person name="Hosoyama A."/>
            <person name="Uohara A."/>
            <person name="Ohji S."/>
            <person name="Ichikawa N."/>
        </authorList>
    </citation>
    <scope>NUCLEOTIDE SEQUENCE [LARGE SCALE GENOMIC DNA]</scope>
    <source>
        <strain evidence="3 4">NBRC 106136</strain>
    </source>
</reference>
<keyword evidence="1" id="KW-1133">Transmembrane helix</keyword>
<name>A0A512C155_9HYPH</name>
<dbReference type="RefSeq" id="WP_308494350.1">
    <property type="nucleotide sequence ID" value="NZ_BJYU01000123.1"/>
</dbReference>
<accession>A0A512C155</accession>
<dbReference type="SUPFAM" id="SSF55073">
    <property type="entry name" value="Nucleotide cyclase"/>
    <property type="match status" value="1"/>
</dbReference>
<protein>
    <recommendedName>
        <fullName evidence="2">Guanylate cyclase domain-containing protein</fullName>
    </recommendedName>
</protein>
<dbReference type="InterPro" id="IPR050697">
    <property type="entry name" value="Adenylyl/Guanylyl_Cyclase_3/4"/>
</dbReference>
<feature type="domain" description="Guanylate cyclase" evidence="2">
    <location>
        <begin position="12"/>
        <end position="127"/>
    </location>
</feature>
<sequence length="217" mass="23593">MTTARVERRLAAVLAADVVGYSRLVEQDEAGTLTALKMLRCEIIDPLLAQHHGRMVKLMGDEALAEFGLVVDAVACAVAVQKGVTERQADLASERRIVLRIGVNLGDVVVEAEDLLGDGVNIAARLEQICEPGGVMISGTAYDLFQGKLNLPMALAGEQRLKNIDRPIRTYQIRLAGKPPRPRWSRRPVTRWALAAIVLLVLGLLGGIAHLLWPRAP</sequence>
<dbReference type="InterPro" id="IPR029787">
    <property type="entry name" value="Nucleotide_cyclase"/>
</dbReference>
<evidence type="ECO:0000259" key="2">
    <source>
        <dbReference type="PROSITE" id="PS50125"/>
    </source>
</evidence>
<dbReference type="EMBL" id="BJYU01000123">
    <property type="protein sequence ID" value="GEO17767.1"/>
    <property type="molecule type" value="Genomic_DNA"/>
</dbReference>
<dbReference type="GO" id="GO:0006171">
    <property type="term" value="P:cAMP biosynthetic process"/>
    <property type="evidence" value="ECO:0007669"/>
    <property type="project" value="TreeGrafter"/>
</dbReference>
<dbReference type="PANTHER" id="PTHR43081">
    <property type="entry name" value="ADENYLATE CYCLASE, TERMINAL-DIFFERENTIATION SPECIFIC-RELATED"/>
    <property type="match status" value="1"/>
</dbReference>
<dbReference type="GO" id="GO:0004016">
    <property type="term" value="F:adenylate cyclase activity"/>
    <property type="evidence" value="ECO:0007669"/>
    <property type="project" value="UniProtKB-ARBA"/>
</dbReference>
<dbReference type="AlphaFoldDB" id="A0A512C155"/>
<evidence type="ECO:0000313" key="4">
    <source>
        <dbReference type="Proteomes" id="UP000321085"/>
    </source>
</evidence>